<gene>
    <name evidence="2" type="ORF">Y1Q_0020449</name>
</gene>
<name>A0A151N7N0_ALLMI</name>
<protein>
    <submittedName>
        <fullName evidence="2">Uncharacterized protein</fullName>
    </submittedName>
</protein>
<organism evidence="2 3">
    <name type="scientific">Alligator mississippiensis</name>
    <name type="common">American alligator</name>
    <dbReference type="NCBI Taxonomy" id="8496"/>
    <lineage>
        <taxon>Eukaryota</taxon>
        <taxon>Metazoa</taxon>
        <taxon>Chordata</taxon>
        <taxon>Craniata</taxon>
        <taxon>Vertebrata</taxon>
        <taxon>Euteleostomi</taxon>
        <taxon>Archelosauria</taxon>
        <taxon>Archosauria</taxon>
        <taxon>Crocodylia</taxon>
        <taxon>Alligatoridae</taxon>
        <taxon>Alligatorinae</taxon>
        <taxon>Alligator</taxon>
    </lineage>
</organism>
<dbReference type="EMBL" id="AKHW03003917">
    <property type="protein sequence ID" value="KYO32525.1"/>
    <property type="molecule type" value="Genomic_DNA"/>
</dbReference>
<evidence type="ECO:0000256" key="1">
    <source>
        <dbReference type="SAM" id="MobiDB-lite"/>
    </source>
</evidence>
<keyword evidence="3" id="KW-1185">Reference proteome</keyword>
<feature type="region of interest" description="Disordered" evidence="1">
    <location>
        <begin position="1"/>
        <end position="24"/>
    </location>
</feature>
<proteinExistence type="predicted"/>
<accession>A0A151N7N0</accession>
<dbReference type="Proteomes" id="UP000050525">
    <property type="component" value="Unassembled WGS sequence"/>
</dbReference>
<dbReference type="AlphaFoldDB" id="A0A151N7N0"/>
<reference evidence="2 3" key="1">
    <citation type="journal article" date="2012" name="Genome Biol.">
        <title>Sequencing three crocodilian genomes to illuminate the evolution of archosaurs and amniotes.</title>
        <authorList>
            <person name="St John J.A."/>
            <person name="Braun E.L."/>
            <person name="Isberg S.R."/>
            <person name="Miles L.G."/>
            <person name="Chong A.Y."/>
            <person name="Gongora J."/>
            <person name="Dalzell P."/>
            <person name="Moran C."/>
            <person name="Bed'hom B."/>
            <person name="Abzhanov A."/>
            <person name="Burgess S.C."/>
            <person name="Cooksey A.M."/>
            <person name="Castoe T.A."/>
            <person name="Crawford N.G."/>
            <person name="Densmore L.D."/>
            <person name="Drew J.C."/>
            <person name="Edwards S.V."/>
            <person name="Faircloth B.C."/>
            <person name="Fujita M.K."/>
            <person name="Greenwold M.J."/>
            <person name="Hoffmann F.G."/>
            <person name="Howard J.M."/>
            <person name="Iguchi T."/>
            <person name="Janes D.E."/>
            <person name="Khan S.Y."/>
            <person name="Kohno S."/>
            <person name="de Koning A.J."/>
            <person name="Lance S.L."/>
            <person name="McCarthy F.M."/>
            <person name="McCormack J.E."/>
            <person name="Merchant M.E."/>
            <person name="Peterson D.G."/>
            <person name="Pollock D.D."/>
            <person name="Pourmand N."/>
            <person name="Raney B.J."/>
            <person name="Roessler K.A."/>
            <person name="Sanford J.R."/>
            <person name="Sawyer R.H."/>
            <person name="Schmidt C.J."/>
            <person name="Triplett E.W."/>
            <person name="Tuberville T.D."/>
            <person name="Venegas-Anaya M."/>
            <person name="Howard J.T."/>
            <person name="Jarvis E.D."/>
            <person name="Guillette L.J.Jr."/>
            <person name="Glenn T.C."/>
            <person name="Green R.E."/>
            <person name="Ray D.A."/>
        </authorList>
    </citation>
    <scope>NUCLEOTIDE SEQUENCE [LARGE SCALE GENOMIC DNA]</scope>
    <source>
        <strain evidence="2">KSC_2009_1</strain>
    </source>
</reference>
<evidence type="ECO:0000313" key="3">
    <source>
        <dbReference type="Proteomes" id="UP000050525"/>
    </source>
</evidence>
<sequence>MRGGDSDPILATMGKLGERRRQKKYGECIETTTERHQPEDSEENPAANVGDEVATMFQLVFQIPVANLS</sequence>
<comment type="caution">
    <text evidence="2">The sequence shown here is derived from an EMBL/GenBank/DDBJ whole genome shotgun (WGS) entry which is preliminary data.</text>
</comment>
<evidence type="ECO:0000313" key="2">
    <source>
        <dbReference type="EMBL" id="KYO32525.1"/>
    </source>
</evidence>